<comment type="caution">
    <text evidence="8">The sequence shown here is derived from an EMBL/GenBank/DDBJ whole genome shotgun (WGS) entry which is preliminary data.</text>
</comment>
<dbReference type="PROSITE" id="PS51123">
    <property type="entry name" value="OMPA_2"/>
    <property type="match status" value="1"/>
</dbReference>
<evidence type="ECO:0000256" key="5">
    <source>
        <dbReference type="PROSITE-ProRule" id="PRU00473"/>
    </source>
</evidence>
<dbReference type="InterPro" id="IPR019734">
    <property type="entry name" value="TPR_rpt"/>
</dbReference>
<dbReference type="InterPro" id="IPR036737">
    <property type="entry name" value="OmpA-like_sf"/>
</dbReference>
<feature type="chain" id="PRO_5042125549" evidence="6">
    <location>
        <begin position="20"/>
        <end position="664"/>
    </location>
</feature>
<dbReference type="SUPFAM" id="SSF82171">
    <property type="entry name" value="DPP6 N-terminal domain-like"/>
    <property type="match status" value="1"/>
</dbReference>
<dbReference type="SUPFAM" id="SSF48452">
    <property type="entry name" value="TPR-like"/>
    <property type="match status" value="1"/>
</dbReference>
<dbReference type="Pfam" id="PF07676">
    <property type="entry name" value="PD40"/>
    <property type="match status" value="4"/>
</dbReference>
<dbReference type="SUPFAM" id="SSF103088">
    <property type="entry name" value="OmpA-like"/>
    <property type="match status" value="1"/>
</dbReference>
<evidence type="ECO:0000259" key="7">
    <source>
        <dbReference type="PROSITE" id="PS51123"/>
    </source>
</evidence>
<dbReference type="InterPro" id="IPR008969">
    <property type="entry name" value="CarboxyPept-like_regulatory"/>
</dbReference>
<dbReference type="Gene3D" id="2.120.10.30">
    <property type="entry name" value="TolB, C-terminal domain"/>
    <property type="match status" value="1"/>
</dbReference>
<reference evidence="8" key="1">
    <citation type="submission" date="2023-05" db="EMBL/GenBank/DDBJ databases">
        <authorList>
            <person name="Zhang X."/>
        </authorList>
    </citation>
    <scope>NUCLEOTIDE SEQUENCE</scope>
    <source>
        <strain evidence="8">YF14B1</strain>
    </source>
</reference>
<dbReference type="EMBL" id="JASJOS010000005">
    <property type="protein sequence ID" value="MDJ1481184.1"/>
    <property type="molecule type" value="Genomic_DNA"/>
</dbReference>
<dbReference type="PANTHER" id="PTHR30329">
    <property type="entry name" value="STATOR ELEMENT OF FLAGELLAR MOTOR COMPLEX"/>
    <property type="match status" value="1"/>
</dbReference>
<dbReference type="InterPro" id="IPR011042">
    <property type="entry name" value="6-blade_b-propeller_TolB-like"/>
</dbReference>
<name>A0AAE3U5V1_9BACT</name>
<evidence type="ECO:0000313" key="9">
    <source>
        <dbReference type="Proteomes" id="UP001241110"/>
    </source>
</evidence>
<protein>
    <submittedName>
        <fullName evidence="8">OmpA family protein</fullName>
    </submittedName>
</protein>
<evidence type="ECO:0000256" key="4">
    <source>
        <dbReference type="PROSITE-ProRule" id="PRU00339"/>
    </source>
</evidence>
<dbReference type="SUPFAM" id="SSF49464">
    <property type="entry name" value="Carboxypeptidase regulatory domain-like"/>
    <property type="match status" value="1"/>
</dbReference>
<gene>
    <name evidence="8" type="ORF">QNI16_11865</name>
</gene>
<evidence type="ECO:0000256" key="2">
    <source>
        <dbReference type="ARBA" id="ARBA00023136"/>
    </source>
</evidence>
<dbReference type="PROSITE" id="PS50005">
    <property type="entry name" value="TPR"/>
    <property type="match status" value="1"/>
</dbReference>
<dbReference type="PANTHER" id="PTHR30329:SF21">
    <property type="entry name" value="LIPOPROTEIN YIAD-RELATED"/>
    <property type="match status" value="1"/>
</dbReference>
<organism evidence="8 9">
    <name type="scientific">Xanthocytophaga flava</name>
    <dbReference type="NCBI Taxonomy" id="3048013"/>
    <lineage>
        <taxon>Bacteria</taxon>
        <taxon>Pseudomonadati</taxon>
        <taxon>Bacteroidota</taxon>
        <taxon>Cytophagia</taxon>
        <taxon>Cytophagales</taxon>
        <taxon>Rhodocytophagaceae</taxon>
        <taxon>Xanthocytophaga</taxon>
    </lineage>
</organism>
<evidence type="ECO:0000313" key="8">
    <source>
        <dbReference type="EMBL" id="MDJ1481184.1"/>
    </source>
</evidence>
<keyword evidence="2 5" id="KW-0472">Membrane</keyword>
<keyword evidence="6" id="KW-0732">Signal</keyword>
<dbReference type="InterPro" id="IPR006665">
    <property type="entry name" value="OmpA-like"/>
</dbReference>
<dbReference type="InterPro" id="IPR050330">
    <property type="entry name" value="Bact_OuterMem_StrucFunc"/>
</dbReference>
<dbReference type="Gene3D" id="1.25.40.10">
    <property type="entry name" value="Tetratricopeptide repeat domain"/>
    <property type="match status" value="1"/>
</dbReference>
<dbReference type="GO" id="GO:0009279">
    <property type="term" value="C:cell outer membrane"/>
    <property type="evidence" value="ECO:0007669"/>
    <property type="project" value="UniProtKB-SubCell"/>
</dbReference>
<dbReference type="PRINTS" id="PR01021">
    <property type="entry name" value="OMPADOMAIN"/>
</dbReference>
<feature type="domain" description="OmpA-like" evidence="7">
    <location>
        <begin position="550"/>
        <end position="664"/>
    </location>
</feature>
<accession>A0AAE3U5V1</accession>
<dbReference type="AlphaFoldDB" id="A0AAE3U5V1"/>
<dbReference type="RefSeq" id="WP_313978624.1">
    <property type="nucleotide sequence ID" value="NZ_JASJOS010000005.1"/>
</dbReference>
<dbReference type="Gene3D" id="2.60.40.1120">
    <property type="entry name" value="Carboxypeptidase-like, regulatory domain"/>
    <property type="match status" value="1"/>
</dbReference>
<dbReference type="InterPro" id="IPR011659">
    <property type="entry name" value="WD40"/>
</dbReference>
<dbReference type="InterPro" id="IPR011990">
    <property type="entry name" value="TPR-like_helical_dom_sf"/>
</dbReference>
<evidence type="ECO:0000256" key="3">
    <source>
        <dbReference type="ARBA" id="ARBA00023237"/>
    </source>
</evidence>
<dbReference type="Gene3D" id="3.30.1330.60">
    <property type="entry name" value="OmpA-like domain"/>
    <property type="match status" value="1"/>
</dbReference>
<comment type="subcellular location">
    <subcellularLocation>
        <location evidence="1">Cell outer membrane</location>
    </subcellularLocation>
</comment>
<keyword evidence="3" id="KW-0998">Cell outer membrane</keyword>
<dbReference type="Proteomes" id="UP001241110">
    <property type="component" value="Unassembled WGS sequence"/>
</dbReference>
<keyword evidence="4" id="KW-0802">TPR repeat</keyword>
<dbReference type="CDD" id="cd07185">
    <property type="entry name" value="OmpA_C-like"/>
    <property type="match status" value="1"/>
</dbReference>
<evidence type="ECO:0000256" key="6">
    <source>
        <dbReference type="SAM" id="SignalP"/>
    </source>
</evidence>
<dbReference type="Pfam" id="PF00691">
    <property type="entry name" value="OmpA"/>
    <property type="match status" value="1"/>
</dbReference>
<dbReference type="InterPro" id="IPR006664">
    <property type="entry name" value="OMP_bac"/>
</dbReference>
<evidence type="ECO:0000256" key="1">
    <source>
        <dbReference type="ARBA" id="ARBA00004442"/>
    </source>
</evidence>
<proteinExistence type="predicted"/>
<feature type="signal peptide" evidence="6">
    <location>
        <begin position="1"/>
        <end position="19"/>
    </location>
</feature>
<sequence length="664" mass="74605">MKKIAFFCWVLLIALTAQAQSAKKLFKEAEGYFEEKMYSQALELYLAGLKLDPENPKANFNTGLCYLETAYKEKSLPYLKKTQQVKPDIHKQLLVFLGEAYQYNHQFSEALKQYQAFLNTMDKDDPVASYINRKMFECNNGIRYMKDPAKATITNIGSVINSKYADFAPVISSDETVLVFTSRREGSTGEELSPEDNQFYEDMYISYKANGKWSTPRNLKEINTDQHDACVALSSDGKQLFIYKDKQGGDLYYSDFDAINNIWSKPQSLGDNINTKYYETSISMTSDGQTIYFSSNRPGGSGGLDIYMSRKTPEGKWGEAVNLGPSINTPYDEDAPFIHADGTTLYFSSRGLAGMGGYDIYRSEHNEDGTWTAPENLGYPINTANEDIYFVLSADNKHGYYASAKEGGVGEKDIYIISMPPRKTVEVASQIKTIQVKTAAPTVKTVEMKMQEPIEINSNATIVKGKVIDAETKEPLVADVVLVDNLTATQLEEHKTDTEGAFSTFMPSGKNYNFSVQKEGYLFHSENFDIPEAKGFQQFDLVVELKKINVGSKIVLRNIFFDFDKATLRKESTAELENLLEIMQEMPKLKIEISGHTDNKGSADYNKTLSGKRAKAVVDYLISKGIPAERMRSAGYGKERPIAANDTDEGRQLNRRTEFEIIGK</sequence>
<feature type="repeat" description="TPR" evidence="4">
    <location>
        <begin position="22"/>
        <end position="55"/>
    </location>
</feature>
<dbReference type="SMART" id="SM00028">
    <property type="entry name" value="TPR"/>
    <property type="match status" value="3"/>
</dbReference>